<sequence length="238" mass="25041">MVIRTSRLKETMTMSHSENRPTALLGFASVTPPVMATPRNLRIGWAQTVSFTLILSLFAADLVSGTCYKLDGAPYSRIRPDDGDWVPCDNTARVSSCCSSKDYCMGNGMCLDAGANNYFSLQGCTDPSWPAPCVTNPKCESNIRMFDPSSLSLITVITTNTTPFTKKKKATATPSSSPAPKPPTPPSTTAAARPPTAAPTKQTSSPSRASPRSPAQPSSPPTTPTPTAAAPPPPPPSP</sequence>
<evidence type="ECO:0000313" key="3">
    <source>
        <dbReference type="Proteomes" id="UP001174934"/>
    </source>
</evidence>
<reference evidence="2" key="1">
    <citation type="submission" date="2023-06" db="EMBL/GenBank/DDBJ databases">
        <title>Genome-scale phylogeny and comparative genomics of the fungal order Sordariales.</title>
        <authorList>
            <consortium name="Lawrence Berkeley National Laboratory"/>
            <person name="Hensen N."/>
            <person name="Bonometti L."/>
            <person name="Westerberg I."/>
            <person name="Brannstrom I.O."/>
            <person name="Guillou S."/>
            <person name="Cros-Aarteil S."/>
            <person name="Calhoun S."/>
            <person name="Haridas S."/>
            <person name="Kuo A."/>
            <person name="Mondo S."/>
            <person name="Pangilinan J."/>
            <person name="Riley R."/>
            <person name="LaButti K."/>
            <person name="Andreopoulos B."/>
            <person name="Lipzen A."/>
            <person name="Chen C."/>
            <person name="Yanf M."/>
            <person name="Daum C."/>
            <person name="Ng V."/>
            <person name="Clum A."/>
            <person name="Steindorff A."/>
            <person name="Ohm R."/>
            <person name="Martin F."/>
            <person name="Silar P."/>
            <person name="Natvig D."/>
            <person name="Lalanne C."/>
            <person name="Gautier V."/>
            <person name="Ament-velasquez S.L."/>
            <person name="Kruys A."/>
            <person name="Hutchinson M.I."/>
            <person name="Powell A.J."/>
            <person name="Barry K."/>
            <person name="Miller A.N."/>
            <person name="Grigoriev I.V."/>
            <person name="Debuchy R."/>
            <person name="Gladieux P."/>
            <person name="Thoren M.H."/>
            <person name="Johannesson H."/>
        </authorList>
    </citation>
    <scope>NUCLEOTIDE SEQUENCE</scope>
    <source>
        <strain evidence="2">SMH3391-2</strain>
    </source>
</reference>
<keyword evidence="3" id="KW-1185">Reference proteome</keyword>
<evidence type="ECO:0000313" key="2">
    <source>
        <dbReference type="EMBL" id="KAK0624880.1"/>
    </source>
</evidence>
<dbReference type="AlphaFoldDB" id="A0AA39X097"/>
<dbReference type="PRINTS" id="PR01217">
    <property type="entry name" value="PRICHEXTENSN"/>
</dbReference>
<organism evidence="2 3">
    <name type="scientific">Bombardia bombarda</name>
    <dbReference type="NCBI Taxonomy" id="252184"/>
    <lineage>
        <taxon>Eukaryota</taxon>
        <taxon>Fungi</taxon>
        <taxon>Dikarya</taxon>
        <taxon>Ascomycota</taxon>
        <taxon>Pezizomycotina</taxon>
        <taxon>Sordariomycetes</taxon>
        <taxon>Sordariomycetidae</taxon>
        <taxon>Sordariales</taxon>
        <taxon>Lasiosphaeriaceae</taxon>
        <taxon>Bombardia</taxon>
    </lineage>
</organism>
<protein>
    <submittedName>
        <fullName evidence="2">Uncharacterized protein</fullName>
    </submittedName>
</protein>
<proteinExistence type="predicted"/>
<feature type="region of interest" description="Disordered" evidence="1">
    <location>
        <begin position="165"/>
        <end position="238"/>
    </location>
</feature>
<name>A0AA39X097_9PEZI</name>
<feature type="compositionally biased region" description="Pro residues" evidence="1">
    <location>
        <begin position="177"/>
        <end position="186"/>
    </location>
</feature>
<feature type="compositionally biased region" description="Low complexity" evidence="1">
    <location>
        <begin position="187"/>
        <end position="216"/>
    </location>
</feature>
<comment type="caution">
    <text evidence="2">The sequence shown here is derived from an EMBL/GenBank/DDBJ whole genome shotgun (WGS) entry which is preliminary data.</text>
</comment>
<accession>A0AA39X097</accession>
<feature type="compositionally biased region" description="Pro residues" evidence="1">
    <location>
        <begin position="217"/>
        <end position="238"/>
    </location>
</feature>
<dbReference type="EMBL" id="JAULSR010000003">
    <property type="protein sequence ID" value="KAK0624880.1"/>
    <property type="molecule type" value="Genomic_DNA"/>
</dbReference>
<evidence type="ECO:0000256" key="1">
    <source>
        <dbReference type="SAM" id="MobiDB-lite"/>
    </source>
</evidence>
<dbReference type="Proteomes" id="UP001174934">
    <property type="component" value="Unassembled WGS sequence"/>
</dbReference>
<gene>
    <name evidence="2" type="ORF">B0T17DRAFT_255182</name>
</gene>